<dbReference type="InterPro" id="IPR011051">
    <property type="entry name" value="RmlC_Cupin_sf"/>
</dbReference>
<name>A0A2U8FEL5_9HELI</name>
<dbReference type="Gene3D" id="2.60.120.10">
    <property type="entry name" value="Jelly Rolls"/>
    <property type="match status" value="1"/>
</dbReference>
<dbReference type="Pfam" id="PF05523">
    <property type="entry name" value="FdtA"/>
    <property type="match status" value="1"/>
</dbReference>
<organism evidence="2 3">
    <name type="scientific">Helicobacter apodemus</name>
    <dbReference type="NCBI Taxonomy" id="135569"/>
    <lineage>
        <taxon>Bacteria</taxon>
        <taxon>Pseudomonadati</taxon>
        <taxon>Campylobacterota</taxon>
        <taxon>Epsilonproteobacteria</taxon>
        <taxon>Campylobacterales</taxon>
        <taxon>Helicobacteraceae</taxon>
        <taxon>Helicobacter</taxon>
    </lineage>
</organism>
<sequence length="144" mass="16561">MKYEIIDFNVFLDQDSALVPFQNNANCPFEIKRVFYIFGAGEDTIRGEHANRHSQFLLIAIKGSCKVCVDNGFTKEVISLQSPKQGLYLGKMLWKQMYDFSDDCVLLVLSDCYYNADEYINDYEQYRMIVRGGGVICRELPLVA</sequence>
<dbReference type="SUPFAM" id="SSF51182">
    <property type="entry name" value="RmlC-like cupins"/>
    <property type="match status" value="1"/>
</dbReference>
<dbReference type="OrthoDB" id="272049at2"/>
<dbReference type="InterPro" id="IPR008894">
    <property type="entry name" value="QdtA_cupin_dom"/>
</dbReference>
<reference evidence="2 3" key="1">
    <citation type="submission" date="2017-06" db="EMBL/GenBank/DDBJ databases">
        <title>Complete genome of Helicobacter apodemus.</title>
        <authorList>
            <person name="Cho S."/>
        </authorList>
    </citation>
    <scope>NUCLEOTIDE SEQUENCE [LARGE SCALE GENOMIC DNA]</scope>
    <source>
        <strain evidence="3">SNUVETPUB-15-01</strain>
    </source>
</reference>
<accession>A0A2U8FEL5</accession>
<dbReference type="AlphaFoldDB" id="A0A2U8FEL5"/>
<feature type="domain" description="Sugar 3,4-ketoisomerase QdtA cupin" evidence="1">
    <location>
        <begin position="1"/>
        <end position="129"/>
    </location>
</feature>
<dbReference type="Proteomes" id="UP000244890">
    <property type="component" value="Chromosome"/>
</dbReference>
<evidence type="ECO:0000313" key="2">
    <source>
        <dbReference type="EMBL" id="AWI34721.1"/>
    </source>
</evidence>
<evidence type="ECO:0000313" key="3">
    <source>
        <dbReference type="Proteomes" id="UP000244890"/>
    </source>
</evidence>
<gene>
    <name evidence="2" type="ORF">CDV25_08040</name>
</gene>
<dbReference type="GO" id="GO:0016853">
    <property type="term" value="F:isomerase activity"/>
    <property type="evidence" value="ECO:0007669"/>
    <property type="project" value="UniProtKB-KW"/>
</dbReference>
<dbReference type="EMBL" id="CP021886">
    <property type="protein sequence ID" value="AWI34721.1"/>
    <property type="molecule type" value="Genomic_DNA"/>
</dbReference>
<dbReference type="CDD" id="cd20292">
    <property type="entry name" value="cupin_QdtA-like"/>
    <property type="match status" value="1"/>
</dbReference>
<keyword evidence="2" id="KW-0413">Isomerase</keyword>
<proteinExistence type="predicted"/>
<protein>
    <submittedName>
        <fullName evidence="2">dTDP-6-deoxy-3,4-keto-hexulose isomerase</fullName>
    </submittedName>
</protein>
<dbReference type="InterPro" id="IPR014710">
    <property type="entry name" value="RmlC-like_jellyroll"/>
</dbReference>
<evidence type="ECO:0000259" key="1">
    <source>
        <dbReference type="Pfam" id="PF05523"/>
    </source>
</evidence>
<dbReference type="KEGG" id="had:CDV25_08040"/>
<dbReference type="RefSeq" id="WP_108911512.1">
    <property type="nucleotide sequence ID" value="NZ_CP021886.1"/>
</dbReference>